<organism evidence="2 3">
    <name type="scientific">Photorhabdus luminescens subsp. mexicana</name>
    <dbReference type="NCBI Taxonomy" id="2100167"/>
    <lineage>
        <taxon>Bacteria</taxon>
        <taxon>Pseudomonadati</taxon>
        <taxon>Pseudomonadota</taxon>
        <taxon>Gammaproteobacteria</taxon>
        <taxon>Enterobacterales</taxon>
        <taxon>Morganellaceae</taxon>
        <taxon>Photorhabdus</taxon>
    </lineage>
</organism>
<evidence type="ECO:0000313" key="2">
    <source>
        <dbReference type="EMBL" id="TDB41640.1"/>
    </source>
</evidence>
<gene>
    <name evidence="2" type="ORF">C5468_25600</name>
</gene>
<reference evidence="2 3" key="1">
    <citation type="journal article" date="2019" name="Int. J. Syst. Evol. Microbiol.">
        <title>Photorhabdus khanii subsp. guanajuatensis subsp. nov., isolated from Heterorhabditis atacamensis, and Photorhabdus luminescens subsp. mexicana subsp. nov., isolated from Heterorhabditis mexicana entomopathogenic nematodes.</title>
        <authorList>
            <person name="Machado R.A.R."/>
            <person name="Bruno P."/>
            <person name="Arce C.C.M."/>
            <person name="Liechti N."/>
            <person name="Kohler A."/>
            <person name="Bernal J."/>
            <person name="Bruggmann R."/>
            <person name="Turlings T.C.J."/>
        </authorList>
    </citation>
    <scope>NUCLEOTIDE SEQUENCE [LARGE SCALE GENOMIC DNA]</scope>
    <source>
        <strain evidence="2 3">MEX47-22</strain>
    </source>
</reference>
<proteinExistence type="predicted"/>
<evidence type="ECO:0000313" key="3">
    <source>
        <dbReference type="Proteomes" id="UP000295550"/>
    </source>
</evidence>
<keyword evidence="1" id="KW-0812">Transmembrane</keyword>
<keyword evidence="1" id="KW-0472">Membrane</keyword>
<protein>
    <submittedName>
        <fullName evidence="2">Uncharacterized protein</fullName>
    </submittedName>
</protein>
<keyword evidence="1" id="KW-1133">Transmembrane helix</keyword>
<dbReference type="Proteomes" id="UP000295550">
    <property type="component" value="Unassembled WGS sequence"/>
</dbReference>
<name>A0A4R4IM86_PHOLU</name>
<accession>A0A4R4IM86</accession>
<dbReference type="AlphaFoldDB" id="A0A4R4IM86"/>
<evidence type="ECO:0000256" key="1">
    <source>
        <dbReference type="SAM" id="Phobius"/>
    </source>
</evidence>
<dbReference type="EMBL" id="PUJX01000081">
    <property type="protein sequence ID" value="TDB41640.1"/>
    <property type="molecule type" value="Genomic_DNA"/>
</dbReference>
<sequence>MAWDIPQSYSVHRSEPPVWSLWWRLFSMACFAVVVAAGSVWYLLKDPASLLYALVALAGITALFGVIAGWRLFRYGVELEQAEVLTRENAWQEARWQAWASQAIRVVDYGAFFPPEVPSPADQAVLVNGDSALVLPPFSSYLNLFENLLGEMRHSLMAYVANHKVNVYFPLDRSEIIVWEQFCQVWAELGLPLSQLQGPMQLKADYTHQISDWLTTETKGLLLIITWCWEGNKTPEAVSEGAVIWLLAPPSSPLSAKCCLHRPMATVAAEAGQSVDQFLRYQCPAITAGTLWYNDADSPEKDRLLIRLNQILKALPSSAQQSVPATLDQQFIPHWLGKSGSYADWFALTLAMKMAEYQQAPQLFLLAHHAELQLGTISPLSNVTSSGDFHV</sequence>
<comment type="caution">
    <text evidence="2">The sequence shown here is derived from an EMBL/GenBank/DDBJ whole genome shotgun (WGS) entry which is preliminary data.</text>
</comment>
<feature type="transmembrane region" description="Helical" evidence="1">
    <location>
        <begin position="21"/>
        <end position="44"/>
    </location>
</feature>
<feature type="transmembrane region" description="Helical" evidence="1">
    <location>
        <begin position="50"/>
        <end position="73"/>
    </location>
</feature>